<gene>
    <name evidence="5" type="ORF">SAMN05216463_111121</name>
</gene>
<accession>A0A1M6V4K2</accession>
<reference evidence="5 6" key="1">
    <citation type="submission" date="2016-11" db="EMBL/GenBank/DDBJ databases">
        <authorList>
            <person name="Jaros S."/>
            <person name="Januszkiewicz K."/>
            <person name="Wedrychowicz H."/>
        </authorList>
    </citation>
    <scope>NUCLEOTIDE SEQUENCE [LARGE SCALE GENOMIC DNA]</scope>
    <source>
        <strain evidence="5 6">KHT3</strain>
    </source>
</reference>
<keyword evidence="1" id="KW-0805">Transcription regulation</keyword>
<dbReference type="RefSeq" id="WP_073208398.1">
    <property type="nucleotide sequence ID" value="NZ_FRBD01000011.1"/>
</dbReference>
<evidence type="ECO:0000313" key="6">
    <source>
        <dbReference type="Proteomes" id="UP000184130"/>
    </source>
</evidence>
<dbReference type="AlphaFoldDB" id="A0A1M6V4K2"/>
<dbReference type="SUPFAM" id="SSF46689">
    <property type="entry name" value="Homeodomain-like"/>
    <property type="match status" value="1"/>
</dbReference>
<evidence type="ECO:0000256" key="1">
    <source>
        <dbReference type="ARBA" id="ARBA00023015"/>
    </source>
</evidence>
<evidence type="ECO:0000256" key="2">
    <source>
        <dbReference type="ARBA" id="ARBA00023125"/>
    </source>
</evidence>
<sequence>MAKYNIIEKKEKEAAYRSLVSPKMMDEMQEKIMNIIVMQKKYRDKDFSAKKLAEELGTNTRYISAVVNVRFHMNYTSFVNKYRIDEAMTILVDKRFQDLRMEEVSDMVGFANRQSFYASFYRVMGMTPRDYRMQHLKQHPAMKATAAKRGRKPKTEKKN</sequence>
<dbReference type="PROSITE" id="PS01124">
    <property type="entry name" value="HTH_ARAC_FAMILY_2"/>
    <property type="match status" value="1"/>
</dbReference>
<dbReference type="Proteomes" id="UP000184130">
    <property type="component" value="Unassembled WGS sequence"/>
</dbReference>
<organism evidence="5 6">
    <name type="scientific">Xylanibacter ruminicola</name>
    <name type="common">Prevotella ruminicola</name>
    <dbReference type="NCBI Taxonomy" id="839"/>
    <lineage>
        <taxon>Bacteria</taxon>
        <taxon>Pseudomonadati</taxon>
        <taxon>Bacteroidota</taxon>
        <taxon>Bacteroidia</taxon>
        <taxon>Bacteroidales</taxon>
        <taxon>Prevotellaceae</taxon>
        <taxon>Xylanibacter</taxon>
    </lineage>
</organism>
<dbReference type="Pfam" id="PF12833">
    <property type="entry name" value="HTH_18"/>
    <property type="match status" value="1"/>
</dbReference>
<dbReference type="Gene3D" id="1.10.10.60">
    <property type="entry name" value="Homeodomain-like"/>
    <property type="match status" value="2"/>
</dbReference>
<evidence type="ECO:0000313" key="5">
    <source>
        <dbReference type="EMBL" id="SHK76305.1"/>
    </source>
</evidence>
<dbReference type="GO" id="GO:0043565">
    <property type="term" value="F:sequence-specific DNA binding"/>
    <property type="evidence" value="ECO:0007669"/>
    <property type="project" value="InterPro"/>
</dbReference>
<evidence type="ECO:0000256" key="3">
    <source>
        <dbReference type="ARBA" id="ARBA00023163"/>
    </source>
</evidence>
<keyword evidence="3" id="KW-0804">Transcription</keyword>
<dbReference type="InterPro" id="IPR018060">
    <property type="entry name" value="HTH_AraC"/>
</dbReference>
<dbReference type="GO" id="GO:0003700">
    <property type="term" value="F:DNA-binding transcription factor activity"/>
    <property type="evidence" value="ECO:0007669"/>
    <property type="project" value="InterPro"/>
</dbReference>
<evidence type="ECO:0000259" key="4">
    <source>
        <dbReference type="PROSITE" id="PS01124"/>
    </source>
</evidence>
<dbReference type="EMBL" id="FRBD01000011">
    <property type="protein sequence ID" value="SHK76305.1"/>
    <property type="molecule type" value="Genomic_DNA"/>
</dbReference>
<dbReference type="PANTHER" id="PTHR43280">
    <property type="entry name" value="ARAC-FAMILY TRANSCRIPTIONAL REGULATOR"/>
    <property type="match status" value="1"/>
</dbReference>
<dbReference type="InterPro" id="IPR009057">
    <property type="entry name" value="Homeodomain-like_sf"/>
</dbReference>
<dbReference type="SMART" id="SM00342">
    <property type="entry name" value="HTH_ARAC"/>
    <property type="match status" value="1"/>
</dbReference>
<feature type="domain" description="HTH araC/xylS-type" evidence="4">
    <location>
        <begin position="30"/>
        <end position="134"/>
    </location>
</feature>
<name>A0A1M6V4K2_XYLRU</name>
<dbReference type="OrthoDB" id="5492415at2"/>
<protein>
    <submittedName>
        <fullName evidence="5">AraC-type DNA-binding protein</fullName>
    </submittedName>
</protein>
<proteinExistence type="predicted"/>
<dbReference type="PANTHER" id="PTHR43280:SF29">
    <property type="entry name" value="ARAC-FAMILY TRANSCRIPTIONAL REGULATOR"/>
    <property type="match status" value="1"/>
</dbReference>
<keyword evidence="2 5" id="KW-0238">DNA-binding</keyword>